<dbReference type="PANTHER" id="PTHR13937">
    <property type="entry name" value="EUKARYOTIC TRANSLATION INITATION FACTOR 3, SUBUNIT 8 EIF3S8 -RELATED"/>
    <property type="match status" value="1"/>
</dbReference>
<dbReference type="Pfam" id="PF05470">
    <property type="entry name" value="eIF-3c_N"/>
    <property type="match status" value="1"/>
</dbReference>
<feature type="compositionally biased region" description="Acidic residues" evidence="4">
    <location>
        <begin position="12"/>
        <end position="29"/>
    </location>
</feature>
<feature type="region of interest" description="Disordered" evidence="4">
    <location>
        <begin position="1"/>
        <end position="83"/>
    </location>
</feature>
<dbReference type="RefSeq" id="XP_011130679.1">
    <property type="nucleotide sequence ID" value="XM_011132377.1"/>
</dbReference>
<evidence type="ECO:0000256" key="4">
    <source>
        <dbReference type="SAM" id="MobiDB-lite"/>
    </source>
</evidence>
<organism evidence="6 7">
    <name type="scientific">Gregarina niphandrodes</name>
    <name type="common">Septate eugregarine</name>
    <dbReference type="NCBI Taxonomy" id="110365"/>
    <lineage>
        <taxon>Eukaryota</taxon>
        <taxon>Sar</taxon>
        <taxon>Alveolata</taxon>
        <taxon>Apicomplexa</taxon>
        <taxon>Conoidasida</taxon>
        <taxon>Gregarinasina</taxon>
        <taxon>Eugregarinorida</taxon>
        <taxon>Gregarinidae</taxon>
        <taxon>Gregarina</taxon>
    </lineage>
</organism>
<dbReference type="GO" id="GO:0003743">
    <property type="term" value="F:translation initiation factor activity"/>
    <property type="evidence" value="ECO:0007669"/>
    <property type="project" value="UniProtKB-KW"/>
</dbReference>
<dbReference type="AlphaFoldDB" id="A0A023B5V8"/>
<accession>A0A023B5V8</accession>
<dbReference type="GO" id="GO:0031369">
    <property type="term" value="F:translation initiation factor binding"/>
    <property type="evidence" value="ECO:0007669"/>
    <property type="project" value="InterPro"/>
</dbReference>
<keyword evidence="2 6" id="KW-0396">Initiation factor</keyword>
<feature type="domain" description="PCI" evidence="5">
    <location>
        <begin position="525"/>
        <end position="609"/>
    </location>
</feature>
<dbReference type="InterPro" id="IPR036390">
    <property type="entry name" value="WH_DNA-bd_sf"/>
</dbReference>
<dbReference type="PANTHER" id="PTHR13937:SF0">
    <property type="entry name" value="EUKARYOTIC TRANSLATION INITIATION FACTOR 3 SUBUNIT C-RELATED"/>
    <property type="match status" value="1"/>
</dbReference>
<evidence type="ECO:0000313" key="6">
    <source>
        <dbReference type="EMBL" id="EZG63417.1"/>
    </source>
</evidence>
<evidence type="ECO:0000256" key="1">
    <source>
        <dbReference type="ARBA" id="ARBA00022490"/>
    </source>
</evidence>
<dbReference type="OrthoDB" id="29647at2759"/>
<dbReference type="InterPro" id="IPR027516">
    <property type="entry name" value="EIF3C"/>
</dbReference>
<evidence type="ECO:0000313" key="7">
    <source>
        <dbReference type="Proteomes" id="UP000019763"/>
    </source>
</evidence>
<feature type="compositionally biased region" description="Basic and acidic residues" evidence="4">
    <location>
        <begin position="48"/>
        <end position="83"/>
    </location>
</feature>
<keyword evidence="1" id="KW-0963">Cytoplasm</keyword>
<dbReference type="GeneID" id="22913091"/>
<dbReference type="eggNOG" id="KOG1076">
    <property type="taxonomic scope" value="Eukaryota"/>
</dbReference>
<proteinExistence type="predicted"/>
<keyword evidence="7" id="KW-1185">Reference proteome</keyword>
<dbReference type="EMBL" id="AFNH02000653">
    <property type="protein sequence ID" value="EZG63417.1"/>
    <property type="molecule type" value="Genomic_DNA"/>
</dbReference>
<feature type="compositionally biased region" description="Low complexity" evidence="4">
    <location>
        <begin position="1"/>
        <end position="11"/>
    </location>
</feature>
<dbReference type="SMART" id="SM00088">
    <property type="entry name" value="PINT"/>
    <property type="match status" value="1"/>
</dbReference>
<gene>
    <name evidence="6" type="ORF">GNI_086830</name>
</gene>
<dbReference type="GO" id="GO:0005852">
    <property type="term" value="C:eukaryotic translation initiation factor 3 complex"/>
    <property type="evidence" value="ECO:0007669"/>
    <property type="project" value="InterPro"/>
</dbReference>
<dbReference type="InterPro" id="IPR000717">
    <property type="entry name" value="PCI_dom"/>
</dbReference>
<dbReference type="SUPFAM" id="SSF46785">
    <property type="entry name" value="Winged helix' DNA-binding domain"/>
    <property type="match status" value="1"/>
</dbReference>
<evidence type="ECO:0000256" key="2">
    <source>
        <dbReference type="ARBA" id="ARBA00022540"/>
    </source>
</evidence>
<dbReference type="VEuPathDB" id="CryptoDB:GNI_086830"/>
<comment type="caution">
    <text evidence="6">The sequence shown here is derived from an EMBL/GenBank/DDBJ whole genome shotgun (WGS) entry which is preliminary data.</text>
</comment>
<keyword evidence="3" id="KW-0648">Protein biosynthesis</keyword>
<dbReference type="Proteomes" id="UP000019763">
    <property type="component" value="Unassembled WGS sequence"/>
</dbReference>
<dbReference type="InterPro" id="IPR008905">
    <property type="entry name" value="EIF3C_N_dom"/>
</dbReference>
<dbReference type="GO" id="GO:0003723">
    <property type="term" value="F:RNA binding"/>
    <property type="evidence" value="ECO:0007669"/>
    <property type="project" value="InterPro"/>
</dbReference>
<evidence type="ECO:0000256" key="3">
    <source>
        <dbReference type="ARBA" id="ARBA00022917"/>
    </source>
</evidence>
<protein>
    <submittedName>
        <fullName evidence="6">Eukaryotic translation initiation factor 3 subunit 8</fullName>
    </submittedName>
</protein>
<name>A0A023B5V8_GRENI</name>
<sequence>MSSNEDSSSSAESDEDSSSSGGEDDEDLDFEAKHARALKKWGISEVATSEKKDKREKQGPKEPKRVSKTVAEKDAEREAAKKSWRDEIEHLPEEAILSLLQELTQQRVKRSSERSEQQDMLREAANVARQRQMPRLLIESLRGVVGAALEHSASMTLSAPMWRRTAEDVMELYVELCQHQDITFITNEGSPAAAIAGFVDRLQSSLFKNIRNGDSASEQLLPDLQRLLVVAHAYLVNAEAEFAITGRALESIIAHTYYMENEIAANRWRVVLEGVPAVIKKYLVLTFDGKANNTEWIKRAAHEILRMRLQDAKIGFYATCYFIQNRAINGYVEEARDVLANTPLFELAQTLDVAQQIQYNRAICQVGLAAFRQGNAALAAPFLNEICANGKHRELLAQGVAIVKGFEKSPEQEKSEKRRLLPSYLHINLDLIESAFNICSMLVEVPYLRMDLRPGAEKHTGSKSLRFRRILEYTEKSCVPPETNREIVFACARSLLVGDDEKAIELFKSLKFWATYPYREEVQTKLIQKFREIALTCYVQKYASIYSSMSANDLSELFELPASEVYAQISRMILRKELNASWDGSGDILYIQESVCTPLQSLTLNMLKPLETLFESNQQALAIRK</sequence>
<reference evidence="6" key="1">
    <citation type="submission" date="2013-12" db="EMBL/GenBank/DDBJ databases">
        <authorList>
            <person name="Omoto C.K."/>
            <person name="Sibley D."/>
            <person name="Venepally P."/>
            <person name="Hadjithomas M."/>
            <person name="Karamycheva S."/>
            <person name="Brunk B."/>
            <person name="Roos D."/>
            <person name="Caler E."/>
            <person name="Lorenzi H."/>
        </authorList>
    </citation>
    <scope>NUCLEOTIDE SEQUENCE</scope>
</reference>
<evidence type="ECO:0000259" key="5">
    <source>
        <dbReference type="SMART" id="SM00088"/>
    </source>
</evidence>
<dbReference type="Pfam" id="PF01399">
    <property type="entry name" value="PCI"/>
    <property type="match status" value="1"/>
</dbReference>